<feature type="domain" description="PIN" evidence="1">
    <location>
        <begin position="6"/>
        <end position="122"/>
    </location>
</feature>
<dbReference type="InterPro" id="IPR002716">
    <property type="entry name" value="PIN_dom"/>
</dbReference>
<dbReference type="Pfam" id="PF01850">
    <property type="entry name" value="PIN"/>
    <property type="match status" value="1"/>
</dbReference>
<evidence type="ECO:0000313" key="2">
    <source>
        <dbReference type="EMBL" id="CCH94721.1"/>
    </source>
</evidence>
<evidence type="ECO:0000313" key="3">
    <source>
        <dbReference type="Proteomes" id="UP000005806"/>
    </source>
</evidence>
<gene>
    <name evidence="2" type="ORF">MICCA_450028</name>
</gene>
<accession>A0A822LF87</accession>
<dbReference type="Proteomes" id="UP000005806">
    <property type="component" value="Unassembled WGS sequence"/>
</dbReference>
<dbReference type="InterPro" id="IPR029060">
    <property type="entry name" value="PIN-like_dom_sf"/>
</dbReference>
<organism evidence="2 3">
    <name type="scientific">Microcystis aeruginosa PCC 9432</name>
    <dbReference type="NCBI Taxonomy" id="1160280"/>
    <lineage>
        <taxon>Bacteria</taxon>
        <taxon>Bacillati</taxon>
        <taxon>Cyanobacteriota</taxon>
        <taxon>Cyanophyceae</taxon>
        <taxon>Oscillatoriophycideae</taxon>
        <taxon>Chroococcales</taxon>
        <taxon>Microcystaceae</taxon>
        <taxon>Microcystis</taxon>
    </lineage>
</organism>
<dbReference type="SUPFAM" id="SSF88723">
    <property type="entry name" value="PIN domain-like"/>
    <property type="match status" value="1"/>
</dbReference>
<dbReference type="InterPro" id="IPR052919">
    <property type="entry name" value="TA_system_RNase"/>
</dbReference>
<comment type="caution">
    <text evidence="2">The sequence shown here is derived from an EMBL/GenBank/DDBJ whole genome shotgun (WGS) entry which is preliminary data.</text>
</comment>
<dbReference type="CDD" id="cd09872">
    <property type="entry name" value="PIN_Sll0205-like"/>
    <property type="match status" value="1"/>
</dbReference>
<dbReference type="EMBL" id="CAIH01000379">
    <property type="protein sequence ID" value="CCH94721.1"/>
    <property type="molecule type" value="Genomic_DNA"/>
</dbReference>
<dbReference type="PANTHER" id="PTHR36173:SF2">
    <property type="entry name" value="RIBONUCLEASE VAPC16"/>
    <property type="match status" value="1"/>
</dbReference>
<evidence type="ECO:0000259" key="1">
    <source>
        <dbReference type="Pfam" id="PF01850"/>
    </source>
</evidence>
<sequence length="129" mass="14967">MMTSFLLDTHTFIWLTENDPNLPNNLREEIDFAPEVYVSIVSLWEIAIKLNLGKLALQKSYETIETKLEASDITLLSISFSDTLKICTLPLYHRDPFDRMLIAQSLNRSLILISKDTKFDAYNVPRKWT</sequence>
<name>A0A822LF87_MICAE</name>
<dbReference type="InterPro" id="IPR041705">
    <property type="entry name" value="PIN_Sll0205"/>
</dbReference>
<dbReference type="PANTHER" id="PTHR36173">
    <property type="entry name" value="RIBONUCLEASE VAPC16-RELATED"/>
    <property type="match status" value="1"/>
</dbReference>
<dbReference type="Gene3D" id="3.40.50.1010">
    <property type="entry name" value="5'-nuclease"/>
    <property type="match status" value="1"/>
</dbReference>
<proteinExistence type="predicted"/>
<dbReference type="AlphaFoldDB" id="A0A822LF87"/>
<reference evidence="2 3" key="1">
    <citation type="submission" date="2012-04" db="EMBL/GenBank/DDBJ databases">
        <authorList>
            <person name="Genoscope - CEA"/>
        </authorList>
    </citation>
    <scope>NUCLEOTIDE SEQUENCE [LARGE SCALE GENOMIC DNA]</scope>
    <source>
        <strain evidence="2 3">9432</strain>
    </source>
</reference>
<protein>
    <recommendedName>
        <fullName evidence="1">PIN domain-containing protein</fullName>
    </recommendedName>
</protein>